<dbReference type="WBParaSite" id="JU765_v2.g6288.t1">
    <property type="protein sequence ID" value="JU765_v2.g6288.t1"/>
    <property type="gene ID" value="JU765_v2.g6288"/>
</dbReference>
<dbReference type="Proteomes" id="UP000887576">
    <property type="component" value="Unplaced"/>
</dbReference>
<organism evidence="1 2">
    <name type="scientific">Panagrolaimus sp. JU765</name>
    <dbReference type="NCBI Taxonomy" id="591449"/>
    <lineage>
        <taxon>Eukaryota</taxon>
        <taxon>Metazoa</taxon>
        <taxon>Ecdysozoa</taxon>
        <taxon>Nematoda</taxon>
        <taxon>Chromadorea</taxon>
        <taxon>Rhabditida</taxon>
        <taxon>Tylenchina</taxon>
        <taxon>Panagrolaimomorpha</taxon>
        <taxon>Panagrolaimoidea</taxon>
        <taxon>Panagrolaimidae</taxon>
        <taxon>Panagrolaimus</taxon>
    </lineage>
</organism>
<accession>A0AC34REZ8</accession>
<sequence>MKAVVKFLVFVLALNLVESLTGNQGLPIVYKEVGVPSSINFETVIYTIDPVKLGNALSNALEGALNHQEGLFKPDGTTYPPATEESATEESATEESATEESAPTTEEPSGTVDTVPPTSGTAERKKRDDQLKPYKIQGYIEIIELE</sequence>
<evidence type="ECO:0000313" key="1">
    <source>
        <dbReference type="Proteomes" id="UP000887576"/>
    </source>
</evidence>
<evidence type="ECO:0000313" key="2">
    <source>
        <dbReference type="WBParaSite" id="JU765_v2.g6288.t1"/>
    </source>
</evidence>
<name>A0AC34REZ8_9BILA</name>
<protein>
    <submittedName>
        <fullName evidence="2">Uncharacterized protein</fullName>
    </submittedName>
</protein>
<reference evidence="2" key="1">
    <citation type="submission" date="2022-11" db="UniProtKB">
        <authorList>
            <consortium name="WormBaseParasite"/>
        </authorList>
    </citation>
    <scope>IDENTIFICATION</scope>
</reference>
<proteinExistence type="predicted"/>